<dbReference type="InterPro" id="IPR022617">
    <property type="entry name" value="Rad60/SUMO-like_dom"/>
</dbReference>
<reference evidence="3" key="1">
    <citation type="submission" date="2023-03" db="EMBL/GenBank/DDBJ databases">
        <title>Mating type loci evolution in Malassezia.</title>
        <authorList>
            <person name="Coelho M.A."/>
        </authorList>
    </citation>
    <scope>NUCLEOTIDE SEQUENCE</scope>
    <source>
        <strain evidence="3">CBS 9431</strain>
    </source>
</reference>
<feature type="compositionally biased region" description="Low complexity" evidence="1">
    <location>
        <begin position="54"/>
        <end position="65"/>
    </location>
</feature>
<protein>
    <recommendedName>
        <fullName evidence="2">Rad60/SUMO-like domain-containing protein</fullName>
    </recommendedName>
</protein>
<evidence type="ECO:0000259" key="2">
    <source>
        <dbReference type="Pfam" id="PF11976"/>
    </source>
</evidence>
<dbReference type="Gene3D" id="3.10.20.90">
    <property type="entry name" value="Phosphatidylinositol 3-kinase Catalytic Subunit, Chain A, domain 1"/>
    <property type="match status" value="1"/>
</dbReference>
<keyword evidence="4" id="KW-1185">Reference proteome</keyword>
<sequence length="329" mass="36187">MPRAKRRPAPVGVSSSSVSGASSDPKTLVDEDAFFIAAHPPRPPPVEEEDAVASSSTPQPTSQDPSPRKKKRRQLPEWVAQSVSSDDRLGSPAQEADAAAPMPPPRERSVSVTPPPELDEEMLEFARQAVEKVMRRSADGTVRHADKDLDLAPTSDDVSLDLNADLARYYKGPNAQQLRERAIAREREMQAQRQRRNEEAVVTELLDQDEADEAPPTTQVITIDDSSDDELAVPDESSEAPPPAEETHDTENTMSLLLRAVKGEPLPVKVRPTTKFSTILGHFVQTYASLLAPNEQQKAYLSFEGERLAPIASVEDNELEDGDQLEVMW</sequence>
<feature type="compositionally biased region" description="Acidic residues" evidence="1">
    <location>
        <begin position="225"/>
        <end position="238"/>
    </location>
</feature>
<dbReference type="GeneID" id="85225933"/>
<evidence type="ECO:0000256" key="1">
    <source>
        <dbReference type="SAM" id="MobiDB-lite"/>
    </source>
</evidence>
<dbReference type="InterPro" id="IPR029071">
    <property type="entry name" value="Ubiquitin-like_domsf"/>
</dbReference>
<evidence type="ECO:0000313" key="3">
    <source>
        <dbReference type="EMBL" id="WFD39310.1"/>
    </source>
</evidence>
<name>A0AAF0EYG5_9BASI</name>
<feature type="domain" description="Rad60/SUMO-like" evidence="2">
    <location>
        <begin position="254"/>
        <end position="328"/>
    </location>
</feature>
<accession>A0AAF0EYG5</accession>
<dbReference type="RefSeq" id="XP_060122207.1">
    <property type="nucleotide sequence ID" value="XM_060266224.1"/>
</dbReference>
<organism evidence="3 4">
    <name type="scientific">Malassezia japonica</name>
    <dbReference type="NCBI Taxonomy" id="223818"/>
    <lineage>
        <taxon>Eukaryota</taxon>
        <taxon>Fungi</taxon>
        <taxon>Dikarya</taxon>
        <taxon>Basidiomycota</taxon>
        <taxon>Ustilaginomycotina</taxon>
        <taxon>Malasseziomycetes</taxon>
        <taxon>Malasseziales</taxon>
        <taxon>Malasseziaceae</taxon>
        <taxon>Malassezia</taxon>
    </lineage>
</organism>
<dbReference type="Proteomes" id="UP001217754">
    <property type="component" value="Chromosome 3"/>
</dbReference>
<dbReference type="EMBL" id="CP119960">
    <property type="protein sequence ID" value="WFD39310.1"/>
    <property type="molecule type" value="Genomic_DNA"/>
</dbReference>
<proteinExistence type="predicted"/>
<dbReference type="AlphaFoldDB" id="A0AAF0EYG5"/>
<dbReference type="SUPFAM" id="SSF54236">
    <property type="entry name" value="Ubiquitin-like"/>
    <property type="match status" value="1"/>
</dbReference>
<feature type="region of interest" description="Disordered" evidence="1">
    <location>
        <begin position="205"/>
        <end position="250"/>
    </location>
</feature>
<gene>
    <name evidence="3" type="ORF">MJAP1_002282</name>
</gene>
<dbReference type="Pfam" id="PF11976">
    <property type="entry name" value="Rad60-SLD"/>
    <property type="match status" value="1"/>
</dbReference>
<feature type="region of interest" description="Disordered" evidence="1">
    <location>
        <begin position="1"/>
        <end position="117"/>
    </location>
</feature>
<feature type="compositionally biased region" description="Low complexity" evidence="1">
    <location>
        <begin position="9"/>
        <end position="23"/>
    </location>
</feature>
<evidence type="ECO:0000313" key="4">
    <source>
        <dbReference type="Proteomes" id="UP001217754"/>
    </source>
</evidence>